<keyword evidence="3" id="KW-0406">Ion transport</keyword>
<evidence type="ECO:0000256" key="3">
    <source>
        <dbReference type="ARBA" id="ARBA00023065"/>
    </source>
</evidence>
<dbReference type="GO" id="GO:0046961">
    <property type="term" value="F:proton-transporting ATPase activity, rotational mechanism"/>
    <property type="evidence" value="ECO:0007669"/>
    <property type="project" value="InterPro"/>
</dbReference>
<comment type="caution">
    <text evidence="4">The sequence shown here is derived from an EMBL/GenBank/DDBJ whole genome shotgun (WGS) entry which is preliminary data.</text>
</comment>
<dbReference type="HAMAP" id="MF_00311">
    <property type="entry name" value="ATP_synth_E_arch"/>
    <property type="match status" value="1"/>
</dbReference>
<dbReference type="PANTHER" id="PTHR45715">
    <property type="entry name" value="ATPASE H+-TRANSPORTING V1 SUBUNIT E1A-RELATED"/>
    <property type="match status" value="1"/>
</dbReference>
<dbReference type="GO" id="GO:0033178">
    <property type="term" value="C:proton-transporting two-sector ATPase complex, catalytic domain"/>
    <property type="evidence" value="ECO:0007669"/>
    <property type="project" value="InterPro"/>
</dbReference>
<protein>
    <submittedName>
        <fullName evidence="4">Uncharacterized protein</fullName>
    </submittedName>
</protein>
<evidence type="ECO:0000256" key="2">
    <source>
        <dbReference type="ARBA" id="ARBA00022448"/>
    </source>
</evidence>
<evidence type="ECO:0000256" key="1">
    <source>
        <dbReference type="ARBA" id="ARBA00005901"/>
    </source>
</evidence>
<dbReference type="InterPro" id="IPR038495">
    <property type="entry name" value="ATPase_E_C"/>
</dbReference>
<gene>
    <name evidence="4" type="ORF">QBZ16_003405</name>
</gene>
<dbReference type="Gene3D" id="6.10.250.1620">
    <property type="match status" value="1"/>
</dbReference>
<dbReference type="InterPro" id="IPR002842">
    <property type="entry name" value="ATPase_V1_Esu"/>
</dbReference>
<dbReference type="Pfam" id="PF01991">
    <property type="entry name" value="vATP-synt_E"/>
    <property type="match status" value="1"/>
</dbReference>
<name>A0AAD9IJW5_PROWI</name>
<evidence type="ECO:0000313" key="4">
    <source>
        <dbReference type="EMBL" id="KAK2078565.1"/>
    </source>
</evidence>
<dbReference type="EMBL" id="JASFZW010000004">
    <property type="protein sequence ID" value="KAK2078565.1"/>
    <property type="molecule type" value="Genomic_DNA"/>
</dbReference>
<comment type="similarity">
    <text evidence="1">Belongs to the V-ATPase E subunit family.</text>
</comment>
<organism evidence="4 5">
    <name type="scientific">Prototheca wickerhamii</name>
    <dbReference type="NCBI Taxonomy" id="3111"/>
    <lineage>
        <taxon>Eukaryota</taxon>
        <taxon>Viridiplantae</taxon>
        <taxon>Chlorophyta</taxon>
        <taxon>core chlorophytes</taxon>
        <taxon>Trebouxiophyceae</taxon>
        <taxon>Chlorellales</taxon>
        <taxon>Chlorellaceae</taxon>
        <taxon>Prototheca</taxon>
    </lineage>
</organism>
<keyword evidence="2" id="KW-0813">Transport</keyword>
<dbReference type="Proteomes" id="UP001255856">
    <property type="component" value="Unassembled WGS sequence"/>
</dbReference>
<accession>A0AAD9IJW5</accession>
<reference evidence="4" key="1">
    <citation type="submission" date="2021-01" db="EMBL/GenBank/DDBJ databases">
        <authorList>
            <person name="Eckstrom K.M.E."/>
        </authorList>
    </citation>
    <scope>NUCLEOTIDE SEQUENCE</scope>
    <source>
        <strain evidence="4">UVCC 0001</strain>
    </source>
</reference>
<keyword evidence="5" id="KW-1185">Reference proteome</keyword>
<dbReference type="SUPFAM" id="SSF160527">
    <property type="entry name" value="V-type ATPase subunit E-like"/>
    <property type="match status" value="1"/>
</dbReference>
<proteinExistence type="inferred from homology"/>
<dbReference type="AlphaFoldDB" id="A0AAD9IJW5"/>
<dbReference type="Gene3D" id="3.30.2320.30">
    <property type="entry name" value="ATP synthase, E subunit, C-terminal"/>
    <property type="match status" value="1"/>
</dbReference>
<sequence>MNDTEVTKTIEQMVRFIRQEADEKASEIAVSTEEEFNISKIQLLEAEKQRIKSEFERREAAIQVKKKVERSKYLNESRIKVLQAREDAMQQVLSEAHGRLARLAQDKAAYKPLLVDLLVQSFAKLRESKMLVRVREADEALVKDVLATAADAYAKRYDVAKPEVRIDTKHYLAPPPNGKRGDEADACSGGVVVTTADGAIVCGNTLDERLDIVYSQLLPSVRTVLFGEAN</sequence>
<evidence type="ECO:0000313" key="5">
    <source>
        <dbReference type="Proteomes" id="UP001255856"/>
    </source>
</evidence>